<keyword evidence="2" id="KW-0223">Dioxygenase</keyword>
<dbReference type="PROSITE" id="PS51318">
    <property type="entry name" value="TAT"/>
    <property type="match status" value="1"/>
</dbReference>
<reference evidence="2" key="1">
    <citation type="submission" date="2016-04" db="EMBL/GenBank/DDBJ databases">
        <authorList>
            <person name="Evans L.H."/>
            <person name="Alamgir A."/>
            <person name="Owens N."/>
            <person name="Weber N.D."/>
            <person name="Virtaneva K."/>
            <person name="Barbian K."/>
            <person name="Babar A."/>
            <person name="Rosenke K."/>
        </authorList>
    </citation>
    <scope>NUCLEOTIDE SEQUENCE</scope>
    <source>
        <strain evidence="2">Nono1</strain>
    </source>
</reference>
<evidence type="ECO:0000313" key="2">
    <source>
        <dbReference type="EMBL" id="SBO93663.1"/>
    </source>
</evidence>
<dbReference type="Gene3D" id="2.60.130.10">
    <property type="entry name" value="Aromatic compound dioxygenase"/>
    <property type="match status" value="1"/>
</dbReference>
<dbReference type="PANTHER" id="PTHR34315:SF1">
    <property type="entry name" value="INTRADIOL RING-CLEAVAGE DIOXYGENASES DOMAIN-CONTAINING PROTEIN-RELATED"/>
    <property type="match status" value="1"/>
</dbReference>
<dbReference type="PANTHER" id="PTHR34315">
    <property type="match status" value="1"/>
</dbReference>
<dbReference type="Pfam" id="PF00775">
    <property type="entry name" value="Dioxygenase_C"/>
    <property type="match status" value="1"/>
</dbReference>
<gene>
    <name evidence="2" type="ORF">BN4615_P3177</name>
</gene>
<protein>
    <submittedName>
        <fullName evidence="2">Putative dioxygenase</fullName>
    </submittedName>
</protein>
<keyword evidence="2" id="KW-0560">Oxidoreductase</keyword>
<proteinExistence type="predicted"/>
<name>A0A1M4E4E5_9ACTN</name>
<feature type="domain" description="Intradiol ring-cleavage dioxygenases" evidence="1">
    <location>
        <begin position="63"/>
        <end position="201"/>
    </location>
</feature>
<sequence length="261" mass="28770">MGHDREDRRVSRRRMITGIGSLGFGGLFTAGAQATSEPDTYAKADALFAKARTCTLAPSTQQGPYYFETRALRSDLREDRQGVRLRLAIKVQDGQTCRPLPRSVVEIWHCDAAGLYSGAEAESRDALSGKDTGKIEPGEKFADMRPSDRRRYLRGTQVADADGIVRFTTVWPGWYPGRTVHIHVMVVVDGTRALCTELMFDEALNRKVLALPPYQGHEKPRDTFNGNDPIFKDGMLAHVTQDGDGYLAVIVLSAGPDRDGG</sequence>
<organism evidence="2">
    <name type="scientific">Nonomuraea gerenzanensis</name>
    <dbReference type="NCBI Taxonomy" id="93944"/>
    <lineage>
        <taxon>Bacteria</taxon>
        <taxon>Bacillati</taxon>
        <taxon>Actinomycetota</taxon>
        <taxon>Actinomycetes</taxon>
        <taxon>Streptosporangiales</taxon>
        <taxon>Streptosporangiaceae</taxon>
        <taxon>Nonomuraea</taxon>
    </lineage>
</organism>
<dbReference type="GO" id="GO:0016702">
    <property type="term" value="F:oxidoreductase activity, acting on single donors with incorporation of molecular oxygen, incorporation of two atoms of oxygen"/>
    <property type="evidence" value="ECO:0007669"/>
    <property type="project" value="InterPro"/>
</dbReference>
<dbReference type="InterPro" id="IPR015889">
    <property type="entry name" value="Intradiol_dOase_core"/>
</dbReference>
<dbReference type="AlphaFoldDB" id="A0A1M4E4E5"/>
<dbReference type="RefSeq" id="WP_225272839.1">
    <property type="nucleotide sequence ID" value="NZ_CP084058.1"/>
</dbReference>
<accession>A0A1M4E4E5</accession>
<dbReference type="GO" id="GO:0005506">
    <property type="term" value="F:iron ion binding"/>
    <property type="evidence" value="ECO:0007669"/>
    <property type="project" value="InterPro"/>
</dbReference>
<dbReference type="SUPFAM" id="SSF49482">
    <property type="entry name" value="Aromatic compound dioxygenase"/>
    <property type="match status" value="1"/>
</dbReference>
<dbReference type="InterPro" id="IPR000627">
    <property type="entry name" value="Intradiol_dOase_C"/>
</dbReference>
<evidence type="ECO:0000259" key="1">
    <source>
        <dbReference type="Pfam" id="PF00775"/>
    </source>
</evidence>
<dbReference type="InterPro" id="IPR006311">
    <property type="entry name" value="TAT_signal"/>
</dbReference>
<dbReference type="EMBL" id="LT559118">
    <property type="protein sequence ID" value="SBO93663.1"/>
    <property type="molecule type" value="Genomic_DNA"/>
</dbReference>